<feature type="compositionally biased region" description="Polar residues" evidence="1">
    <location>
        <begin position="1511"/>
        <end position="1520"/>
    </location>
</feature>
<evidence type="ECO:0000313" key="3">
    <source>
        <dbReference type="Proteomes" id="UP001430953"/>
    </source>
</evidence>
<feature type="compositionally biased region" description="Polar residues" evidence="1">
    <location>
        <begin position="1266"/>
        <end position="1280"/>
    </location>
</feature>
<sequence length="2629" mass="296704">MAASPYLTVSKVLKVLQNGNVKETREALLFISSQAKKIESSGNVFFKKDCYKDICKLVIKAFTKHEEVVQNEAVRAFNVIVREFQMHPLHLFETMLQTDNKIRLKIFLLLELQDDNAVCAAASDGQTLNFFKHCLNNVHPDLMEWLKPMACDNIQVLTKIEHQSLSDEQKIEEDVNNCALRLLKRLYRLAAITFDPNVQMYHSLLMDKVVLLAYMGHKRQRGPALKLLQQAITTNLAAHIRKDYPDLWTQYKNNLQTTFYKRMLLLVTACEPDWSTIWNITIQLLGTDLHHGANLINNLLSIEEKAFKATDFIMRRQAFLSWKLLIDNFALDHQELATPRRIKLLCIPLNAKNSKTELIALTKLEVWWHLIIKLYKDIINFINPVIVQFLNYCFGPLGDTPLLSTKFDVVASPGKRFFKTKLIGVDALCQLLVAKEDLLTIYSPMLEERLPHTMSYEMFQKCSQSVIHSIAEALLILGQLTDKEMKNRFQLGKTLWTSLIIYVRNVKLETKDSLYRNVILVVTELINHIDKPMVRDMIFNVILSDVNCIIEKTEFHDNALPELVLKLLTSPIIDEVVTCILNYDSNTIKCLLERCVSPEFTYSSGVLGFLETIMENLKLVYDARKNKNSNELVYMELWSMIAEILTKYIRNTEINVNDNFQFMKSILSFPFCTHMENLELIKSQAVVWKNIYKEVELHSDLINTLEPNEILLDTASTMQKCLNTNKSCCKFIINCLDVLITTLDYESLSTQNEIPSIIQLLLDVIIVCCNDVHNLGIDEVLRSFSVILSTIYGYNVQTAKLYLRNCKSVIKLVLLSELSALSKEVTSTWECIVCILKRFNKDVDHELLSSYKEVIAIGMNHANNNIKSLTRSTFEIKENFNDYVVNNTSHKVKESKKKSQEKPDNSKKKIEQIKEVRIAGSFLNKKSSVATSDKLTERNNKNVTILPEPDSQDYVFIKTELKFDVNRLTEHQKETLKKKREDIPALYNDLSQSSSQNSQNLQQWFDIKTKHINEIDKEGNNKSDPTVQKSVNNDDKRNKVKQNTIVNAKDEITGDDDSHNNKLIENVEGNTVTTKQSENSTKKIKNKFNERQSMSKETNLSLPSTSFSGKITTINVDDKTDATVKLESVAKKLDFESQDEFSEDNVHEQRLSPSMLDGKKRRSRNSTTKMTSPSKNDKTTETQSDSSTTHVQRTLRGKIIQRKPDTNSEQKSNDDTDDDSKESLNKNKKGIKRKFGSDTESDGSVRHWKRKLMLSSKSFNDDNETSQKSDNSFSDINGGSVNPRVRNEMTRLKIDMVFDCSATNRRRSKYSDEGEKETVAHGLRKHGTSDNAKSTEGSKRSSKNDDMEQVIKKRGRPNKQESNKNVSDVSKDINKDKDIKKCNNINVNELKNADISNTHVVPTSSQIVQDINKTGNERLDKNNLKSNSDIRSVELNEPTERTTERSQNEMEDVVESSQIPNVDLKDKICSEKQCFIKINKMSNVYTDKISAEMIIDKKYVPESIAMDSDDNNVTIDNNNPCELDKMKSDSNTKTKDDEETHAIDKNLVQKADNSNVKNVILESQKTIDNLSSAKSINVTSFSSPRSSKIVSKSKSFTGRAAHMLGLVTSQTQLEVMDTMPITSEEESSIKKLKSKDTENEMSTSKKILTVKETDKIGGPSGSRQEKIFNNMRSTDYSMSSMVHSFTTLKNDGEKLSFKLNKSADSVLGESLIDKENEKNASPSREKNLPILEWSSANPPSLTASPSASILKRCRSSLPESDLDLTPKRKRVSFADPPVSKEMGYEIATAGSPQKATKSSSPRNVTLKDSSPIRFSKQTKLKFVTDKLIYENNAQDKNCTEVVAEIEKTNESSTKISEACSETTDINEQKPDESVKSNIENIDINSCVKMHIDELELAQEIEISTDAVVSEDLQIGPFKDPNKDSNSSPIDVGMEDFETQQDIFDGLDTKINVTTIQTNNNDVIRNTSTESIKCNVADDSVIAALPTKDNSASMEDTIDIQNITGLNSTINTDEIFCEKPIRSSTRAIENIAEQDTVSVTDSIFNSLSTIQDTPNQENSSNIAQLNPEFLDSTQPIYSTLSSCTKPISSIIEQLTYPLWKRNLSTYFANRSVHTIGDLAQLSEREIYRLPVKGNPKTEFIKKVLERFESTCMLQTEISEKKLNEVEQLPITDEMPIASITGVSDIQTSTTIGNELLTCSTPVNEPTKKYDNLLRNSSTEDADKTQSVTSDIDISIEPTISDNPDLSDSDTSKKGEQKNLKIPIATKIIKSETSVDNVENVLPPSSFSESIVTTSEVASSSNANLDSTQTDCPAASSSAYDEISITHSSIGTITEINSATSANQKSTKSTACQMELADLLDEIDVNLVMESAVRRSSPETILSQYKVKMAHLTQRQLLKETILLLGNSSKQVDDVLKTACFACGVNRVLVRLPDIFNYDKQFFDKVFKCYNKKLNSIIHRDDFLNNVDFNELKSLICEKCTSFKIAEVLMEKVKQEQQQGMTYSKPDLSSLNAMLKMLPMDVIVKNILADTELIPAPVLLNIALQNNSSGDIAEALQQSTVLARRVSDKLWTSQLSVAHIENNNLPKESLLNIFKSICSKLPSQDLLNAYHEAMTKKLDVKNVKNTDEKKK</sequence>
<feature type="compositionally biased region" description="Polar residues" evidence="1">
    <location>
        <begin position="2212"/>
        <end position="2244"/>
    </location>
</feature>
<keyword evidence="3" id="KW-1185">Reference proteome</keyword>
<evidence type="ECO:0000313" key="2">
    <source>
        <dbReference type="EMBL" id="KAL0107661.1"/>
    </source>
</evidence>
<feature type="compositionally biased region" description="Polar residues" evidence="1">
    <location>
        <begin position="1734"/>
        <end position="1747"/>
    </location>
</feature>
<feature type="compositionally biased region" description="Polar residues" evidence="1">
    <location>
        <begin position="1790"/>
        <end position="1808"/>
    </location>
</feature>
<feature type="compositionally biased region" description="Basic and acidic residues" evidence="1">
    <location>
        <begin position="1431"/>
        <end position="1448"/>
    </location>
</feature>
<protein>
    <recommendedName>
        <fullName evidence="4">Telomere-associated protein RIF1</fullName>
    </recommendedName>
</protein>
<feature type="compositionally biased region" description="Basic and acidic residues" evidence="1">
    <location>
        <begin position="1202"/>
        <end position="1214"/>
    </location>
</feature>
<comment type="caution">
    <text evidence="2">The sequence shown here is derived from an EMBL/GenBank/DDBJ whole genome shotgun (WGS) entry which is preliminary data.</text>
</comment>
<accession>A0AAW2EV87</accession>
<dbReference type="GO" id="GO:0000723">
    <property type="term" value="P:telomere maintenance"/>
    <property type="evidence" value="ECO:0007669"/>
    <property type="project" value="TreeGrafter"/>
</dbReference>
<dbReference type="Proteomes" id="UP001430953">
    <property type="component" value="Unassembled WGS sequence"/>
</dbReference>
<feature type="region of interest" description="Disordered" evidence="1">
    <location>
        <begin position="1510"/>
        <end position="1547"/>
    </location>
</feature>
<feature type="region of interest" description="Disordered" evidence="1">
    <location>
        <begin position="1853"/>
        <end position="1873"/>
    </location>
</feature>
<name>A0AAW2EV87_9HYME</name>
<feature type="compositionally biased region" description="Basic and acidic residues" evidence="1">
    <location>
        <begin position="1336"/>
        <end position="1351"/>
    </location>
</feature>
<feature type="region of interest" description="Disordered" evidence="1">
    <location>
        <begin position="1714"/>
        <end position="1747"/>
    </location>
</feature>
<dbReference type="EMBL" id="JADYXP020000016">
    <property type="protein sequence ID" value="KAL0107661.1"/>
    <property type="molecule type" value="Genomic_DNA"/>
</dbReference>
<feature type="region of interest" description="Disordered" evidence="1">
    <location>
        <begin position="1305"/>
        <end position="1375"/>
    </location>
</feature>
<evidence type="ECO:0008006" key="4">
    <source>
        <dbReference type="Google" id="ProtNLM"/>
    </source>
</evidence>
<reference evidence="2 3" key="1">
    <citation type="submission" date="2023-03" db="EMBL/GenBank/DDBJ databases">
        <title>High recombination rates correlate with genetic variation in Cardiocondyla obscurior ants.</title>
        <authorList>
            <person name="Errbii M."/>
        </authorList>
    </citation>
    <scope>NUCLEOTIDE SEQUENCE [LARGE SCALE GENOMIC DNA]</scope>
    <source>
        <strain evidence="2">Alpha-2009</strain>
        <tissue evidence="2">Whole body</tissue>
    </source>
</reference>
<feature type="compositionally biased region" description="Polar residues" evidence="1">
    <location>
        <begin position="1022"/>
        <end position="1031"/>
    </location>
</feature>
<dbReference type="PANTHER" id="PTHR22928:SF3">
    <property type="entry name" value="TELOMERE-ASSOCIATED PROTEIN RIF1"/>
    <property type="match status" value="1"/>
</dbReference>
<feature type="compositionally biased region" description="Polar residues" evidence="1">
    <location>
        <begin position="1165"/>
        <end position="1174"/>
    </location>
</feature>
<feature type="compositionally biased region" description="Basic and acidic residues" evidence="1">
    <location>
        <begin position="1714"/>
        <end position="1727"/>
    </location>
</feature>
<feature type="region of interest" description="Disordered" evidence="1">
    <location>
        <begin position="1137"/>
        <end position="1245"/>
    </location>
</feature>
<gene>
    <name evidence="2" type="ORF">PUN28_014756</name>
</gene>
<feature type="compositionally biased region" description="Basic and acidic residues" evidence="1">
    <location>
        <begin position="897"/>
        <end position="910"/>
    </location>
</feature>
<evidence type="ECO:0000256" key="1">
    <source>
        <dbReference type="SAM" id="MobiDB-lite"/>
    </source>
</evidence>
<feature type="region of interest" description="Disordered" evidence="1">
    <location>
        <begin position="2205"/>
        <end position="2256"/>
    </location>
</feature>
<feature type="region of interest" description="Disordered" evidence="1">
    <location>
        <begin position="1015"/>
        <end position="1041"/>
    </location>
</feature>
<organism evidence="2 3">
    <name type="scientific">Cardiocondyla obscurior</name>
    <dbReference type="NCBI Taxonomy" id="286306"/>
    <lineage>
        <taxon>Eukaryota</taxon>
        <taxon>Metazoa</taxon>
        <taxon>Ecdysozoa</taxon>
        <taxon>Arthropoda</taxon>
        <taxon>Hexapoda</taxon>
        <taxon>Insecta</taxon>
        <taxon>Pterygota</taxon>
        <taxon>Neoptera</taxon>
        <taxon>Endopterygota</taxon>
        <taxon>Hymenoptera</taxon>
        <taxon>Apocrita</taxon>
        <taxon>Aculeata</taxon>
        <taxon>Formicoidea</taxon>
        <taxon>Formicidae</taxon>
        <taxon>Myrmicinae</taxon>
        <taxon>Cardiocondyla</taxon>
    </lineage>
</organism>
<feature type="region of interest" description="Disordered" evidence="1">
    <location>
        <begin position="1622"/>
        <end position="1642"/>
    </location>
</feature>
<feature type="compositionally biased region" description="Polar residues" evidence="1">
    <location>
        <begin position="1181"/>
        <end position="1192"/>
    </location>
</feature>
<feature type="region of interest" description="Disordered" evidence="1">
    <location>
        <begin position="891"/>
        <end position="910"/>
    </location>
</feature>
<feature type="compositionally biased region" description="Basic and acidic residues" evidence="1">
    <location>
        <begin position="1309"/>
        <end position="1319"/>
    </location>
</feature>
<feature type="region of interest" description="Disordered" evidence="1">
    <location>
        <begin position="1259"/>
        <end position="1284"/>
    </location>
</feature>
<feature type="region of interest" description="Disordered" evidence="1">
    <location>
        <begin position="1787"/>
        <end position="1808"/>
    </location>
</feature>
<feature type="compositionally biased region" description="Basic and acidic residues" evidence="1">
    <location>
        <begin position="1522"/>
        <end position="1544"/>
    </location>
</feature>
<feature type="compositionally biased region" description="Polar residues" evidence="1">
    <location>
        <begin position="1853"/>
        <end position="1865"/>
    </location>
</feature>
<dbReference type="GO" id="GO:0005634">
    <property type="term" value="C:nucleus"/>
    <property type="evidence" value="ECO:0007669"/>
    <property type="project" value="TreeGrafter"/>
</dbReference>
<dbReference type="CDD" id="cd14267">
    <property type="entry name" value="Rif1_CTD_C-II_like"/>
    <property type="match status" value="1"/>
</dbReference>
<dbReference type="GO" id="GO:0140445">
    <property type="term" value="C:chromosome, telomeric repeat region"/>
    <property type="evidence" value="ECO:0007669"/>
    <property type="project" value="TreeGrafter"/>
</dbReference>
<feature type="region of interest" description="Disordered" evidence="1">
    <location>
        <begin position="1417"/>
        <end position="1452"/>
    </location>
</feature>
<proteinExistence type="predicted"/>
<dbReference type="PANTHER" id="PTHR22928">
    <property type="entry name" value="TELOMERE-ASSOCIATED PROTEIN RIF1"/>
    <property type="match status" value="1"/>
</dbReference>